<proteinExistence type="predicted"/>
<accession>A0AC61MS58</accession>
<dbReference type="Proteomes" id="UP000595814">
    <property type="component" value="Chromosome"/>
</dbReference>
<organism evidence="1 2">
    <name type="scientific">Miniphocaeibacter halophilus</name>
    <dbReference type="NCBI Taxonomy" id="2931922"/>
    <lineage>
        <taxon>Bacteria</taxon>
        <taxon>Bacillati</taxon>
        <taxon>Bacillota</taxon>
        <taxon>Tissierellia</taxon>
        <taxon>Tissierellales</taxon>
        <taxon>Peptoniphilaceae</taxon>
        <taxon>Miniphocaeibacter</taxon>
    </lineage>
</organism>
<protein>
    <submittedName>
        <fullName evidence="1">ACP S-malonyltransferase</fullName>
        <ecNumber evidence="1">2.3.1.39</ecNumber>
    </submittedName>
</protein>
<keyword evidence="2" id="KW-1185">Reference proteome</keyword>
<dbReference type="EC" id="2.3.1.39" evidence="1"/>
<gene>
    <name evidence="1" type="primary">fabD</name>
    <name evidence="1" type="ORF">JFY71_01005</name>
</gene>
<evidence type="ECO:0000313" key="2">
    <source>
        <dbReference type="Proteomes" id="UP000595814"/>
    </source>
</evidence>
<reference evidence="1 2" key="1">
    <citation type="journal article" date="2022" name="Int. J. Syst. Evol. Microbiol.">
        <title>Miniphocaeibacter halophilus sp. nov., an ammonium-tolerant acetate-producing bacterium isolated from a biogas system.</title>
        <authorList>
            <person name="Schnurer A."/>
            <person name="Singh A."/>
            <person name="Bi S."/>
            <person name="Qiao W."/>
            <person name="Westerholm M."/>
        </authorList>
    </citation>
    <scope>NUCLEOTIDE SEQUENCE [LARGE SCALE GENOMIC DNA]</scope>
    <source>
        <strain evidence="1 2">AMB_01</strain>
    </source>
</reference>
<name>A0AC61MS58_9FIRM</name>
<sequence>MKIGFLYGGQGSQKAGMGKDLYENYDYIKEFYDSLNLDFDIKDYSFNKDLETISETKYTQPIMVSFQIAVTRILNNLGVKPSFVAGLSIGEYSALAASGVLKYIDAVEIANIRGKSMTKASSGIKTGMVAVMGLEKEKIERILEELSDNENKVEIANLNCPGQIVISGEASKVEEAIRELKEAGARRAIPLNVSGPFHTSYMEPVAKELEEVFKEYDFYDEKISIVYNLLASVRNGEDIKTIMTKQVKSTVKFQESIEYMIGQGVDTFIEIGFGDVIKGFLKKIDRKLKVYSINNIESIKAFEKEFKNV</sequence>
<dbReference type="EMBL" id="CP066744">
    <property type="protein sequence ID" value="QQK08143.1"/>
    <property type="molecule type" value="Genomic_DNA"/>
</dbReference>
<keyword evidence="1" id="KW-0808">Transferase</keyword>
<evidence type="ECO:0000313" key="1">
    <source>
        <dbReference type="EMBL" id="QQK08143.1"/>
    </source>
</evidence>
<keyword evidence="1" id="KW-0012">Acyltransferase</keyword>